<organism evidence="8 9">
    <name type="scientific">Eruca vesicaria subsp. sativa</name>
    <name type="common">Garden rocket</name>
    <name type="synonym">Eruca sativa</name>
    <dbReference type="NCBI Taxonomy" id="29727"/>
    <lineage>
        <taxon>Eukaryota</taxon>
        <taxon>Viridiplantae</taxon>
        <taxon>Streptophyta</taxon>
        <taxon>Embryophyta</taxon>
        <taxon>Tracheophyta</taxon>
        <taxon>Spermatophyta</taxon>
        <taxon>Magnoliopsida</taxon>
        <taxon>eudicotyledons</taxon>
        <taxon>Gunneridae</taxon>
        <taxon>Pentapetalae</taxon>
        <taxon>rosids</taxon>
        <taxon>malvids</taxon>
        <taxon>Brassicales</taxon>
        <taxon>Brassicaceae</taxon>
        <taxon>Brassiceae</taxon>
        <taxon>Eruca</taxon>
    </lineage>
</organism>
<comment type="caution">
    <text evidence="8">The sequence shown here is derived from an EMBL/GenBank/DDBJ whole genome shotgun (WGS) entry which is preliminary data.</text>
</comment>
<feature type="transmembrane region" description="Helical" evidence="6">
    <location>
        <begin position="71"/>
        <end position="93"/>
    </location>
</feature>
<keyword evidence="4 6" id="KW-1133">Transmembrane helix</keyword>
<dbReference type="AlphaFoldDB" id="A0ABC8J2Q5"/>
<proteinExistence type="inferred from homology"/>
<protein>
    <recommendedName>
        <fullName evidence="6">WAT1-related protein</fullName>
    </recommendedName>
</protein>
<feature type="transmembrane region" description="Helical" evidence="6">
    <location>
        <begin position="132"/>
        <end position="152"/>
    </location>
</feature>
<dbReference type="Pfam" id="PF00892">
    <property type="entry name" value="EamA"/>
    <property type="match status" value="2"/>
</dbReference>
<feature type="transmembrane region" description="Helical" evidence="6">
    <location>
        <begin position="37"/>
        <end position="59"/>
    </location>
</feature>
<evidence type="ECO:0000313" key="9">
    <source>
        <dbReference type="Proteomes" id="UP001642260"/>
    </source>
</evidence>
<gene>
    <name evidence="8" type="ORF">ERUC_LOCUS5932</name>
</gene>
<evidence type="ECO:0000256" key="5">
    <source>
        <dbReference type="ARBA" id="ARBA00023136"/>
    </source>
</evidence>
<evidence type="ECO:0000256" key="2">
    <source>
        <dbReference type="ARBA" id="ARBA00007635"/>
    </source>
</evidence>
<name>A0ABC8J2Q5_ERUVS</name>
<feature type="transmembrane region" description="Helical" evidence="6">
    <location>
        <begin position="256"/>
        <end position="273"/>
    </location>
</feature>
<evidence type="ECO:0000256" key="4">
    <source>
        <dbReference type="ARBA" id="ARBA00022989"/>
    </source>
</evidence>
<dbReference type="InterPro" id="IPR000620">
    <property type="entry name" value="EamA_dom"/>
</dbReference>
<evidence type="ECO:0000256" key="3">
    <source>
        <dbReference type="ARBA" id="ARBA00022692"/>
    </source>
</evidence>
<evidence type="ECO:0000259" key="7">
    <source>
        <dbReference type="Pfam" id="PF00892"/>
    </source>
</evidence>
<evidence type="ECO:0000256" key="1">
    <source>
        <dbReference type="ARBA" id="ARBA00004141"/>
    </source>
</evidence>
<feature type="domain" description="EamA" evidence="7">
    <location>
        <begin position="11"/>
        <end position="150"/>
    </location>
</feature>
<feature type="transmembrane region" description="Helical" evidence="6">
    <location>
        <begin position="280"/>
        <end position="299"/>
    </location>
</feature>
<dbReference type="SUPFAM" id="SSF103481">
    <property type="entry name" value="Multidrug resistance efflux transporter EmrE"/>
    <property type="match status" value="2"/>
</dbReference>
<feature type="transmembrane region" description="Helical" evidence="6">
    <location>
        <begin position="184"/>
        <end position="204"/>
    </location>
</feature>
<evidence type="ECO:0000313" key="8">
    <source>
        <dbReference type="EMBL" id="CAH8311341.1"/>
    </source>
</evidence>
<feature type="transmembrane region" description="Helical" evidence="6">
    <location>
        <begin position="305"/>
        <end position="324"/>
    </location>
</feature>
<evidence type="ECO:0000256" key="6">
    <source>
        <dbReference type="RuleBase" id="RU363077"/>
    </source>
</evidence>
<dbReference type="InterPro" id="IPR037185">
    <property type="entry name" value="EmrE-like"/>
</dbReference>
<comment type="subcellular location">
    <subcellularLocation>
        <location evidence="1 6">Membrane</location>
        <topology evidence="1 6">Multi-pass membrane protein</topology>
    </subcellularLocation>
</comment>
<keyword evidence="9" id="KW-1185">Reference proteome</keyword>
<feature type="transmembrane region" description="Helical" evidence="6">
    <location>
        <begin position="216"/>
        <end position="236"/>
    </location>
</feature>
<comment type="similarity">
    <text evidence="2 6">Belongs to the drug/metabolite transporter (DMT) superfamily. Plant drug/metabolite exporter (P-DME) (TC 2.A.7.4) family.</text>
</comment>
<dbReference type="InterPro" id="IPR030184">
    <property type="entry name" value="WAT1-related"/>
</dbReference>
<feature type="transmembrane region" description="Helical" evidence="6">
    <location>
        <begin position="99"/>
        <end position="120"/>
    </location>
</feature>
<dbReference type="EMBL" id="CAKOAT010072932">
    <property type="protein sequence ID" value="CAH8311341.1"/>
    <property type="molecule type" value="Genomic_DNA"/>
</dbReference>
<dbReference type="Proteomes" id="UP001642260">
    <property type="component" value="Unassembled WGS sequence"/>
</dbReference>
<dbReference type="GO" id="GO:0016020">
    <property type="term" value="C:membrane"/>
    <property type="evidence" value="ECO:0007669"/>
    <property type="project" value="UniProtKB-SubCell"/>
</dbReference>
<sequence>MVKSRDLLPSLAMVLVQIGYAGMNITSKMAMETGMKPLILVAYRQIFATIATFPVAFFLERKTRPKITLRVLVQIFFCSITGVTGNQVLYFIGLQNSSPTIACALTNLLPAVTFLLAAIFRQEAVGIRKASGQAKVIGTVVCVAGAMVLSFYHGHTIGIGESKIHWAYAQNITNHGSGSNGSNFLLGPFMIMAAAVSWAVWFVIQTKMSETFAAPYTSTLLMCLMGSIECGGIALISDHNLADWSLSSPLRLISALYAGVVASALAFCLMSWAIQIKGPLYVSVFSPLLLVVVAVFSWTLLEEKLYTGTFLGSALVVIGLYGVLWGKDREMNENQDQEDNQKKVKQQHIVKTDFKEDIESRLPVRGEGGASTSSGSGNGHKTCIALKN</sequence>
<reference evidence="8 9" key="1">
    <citation type="submission" date="2022-03" db="EMBL/GenBank/DDBJ databases">
        <authorList>
            <person name="Macdonald S."/>
            <person name="Ahmed S."/>
            <person name="Newling K."/>
        </authorList>
    </citation>
    <scope>NUCLEOTIDE SEQUENCE [LARGE SCALE GENOMIC DNA]</scope>
</reference>
<accession>A0ABC8J2Q5</accession>
<keyword evidence="3 6" id="KW-0812">Transmembrane</keyword>
<keyword evidence="5 6" id="KW-0472">Membrane</keyword>
<feature type="domain" description="EamA" evidence="7">
    <location>
        <begin position="186"/>
        <end position="324"/>
    </location>
</feature>
<dbReference type="PANTHER" id="PTHR31218">
    <property type="entry name" value="WAT1-RELATED PROTEIN"/>
    <property type="match status" value="1"/>
</dbReference>